<evidence type="ECO:0000313" key="1">
    <source>
        <dbReference type="EMBL" id="EFD94090.1"/>
    </source>
</evidence>
<dbReference type="EMBL" id="ADGP01000019">
    <property type="protein sequence ID" value="EFD94090.1"/>
    <property type="molecule type" value="Genomic_DNA"/>
</dbReference>
<comment type="caution">
    <text evidence="1">The sequence shown here is derived from an EMBL/GenBank/DDBJ whole genome shotgun (WGS) entry which is preliminary data.</text>
</comment>
<reference evidence="2" key="1">
    <citation type="submission" date="2009-12" db="EMBL/GenBank/DDBJ databases">
        <title>Sequence of Clostridiales genomosp. BVAB3 str. UPII9-5.</title>
        <authorList>
            <person name="Madupu R."/>
            <person name="Durkin A.S."/>
            <person name="Torralba M."/>
            <person name="Methe B."/>
            <person name="Sutton G.G."/>
            <person name="Strausberg R.L."/>
            <person name="Nelson K.E."/>
        </authorList>
    </citation>
    <scope>NUCLEOTIDE SEQUENCE [LARGE SCALE GENOMIC DNA]</scope>
    <source>
        <strain evidence="2">28L</strain>
    </source>
</reference>
<organism evidence="1 2">
    <name type="scientific">Megasphaera lornae</name>
    <dbReference type="NCBI Taxonomy" id="1000568"/>
    <lineage>
        <taxon>Bacteria</taxon>
        <taxon>Bacillati</taxon>
        <taxon>Bacillota</taxon>
        <taxon>Negativicutes</taxon>
        <taxon>Veillonellales</taxon>
        <taxon>Veillonellaceae</taxon>
        <taxon>Megasphaera</taxon>
    </lineage>
</organism>
<gene>
    <name evidence="1" type="ORF">HMPREF0889_1639</name>
</gene>
<name>D3LUU1_9FIRM</name>
<sequence>MCVAAAGRGTLQEIGGRERRFYIDEAAGTFYNKKQQL</sequence>
<dbReference type="Proteomes" id="UP000003242">
    <property type="component" value="Unassembled WGS sequence"/>
</dbReference>
<dbReference type="STRING" id="699218.HMPREF0889_1639"/>
<protein>
    <submittedName>
        <fullName evidence="1">Uncharacterized protein</fullName>
    </submittedName>
</protein>
<evidence type="ECO:0000313" key="2">
    <source>
        <dbReference type="Proteomes" id="UP000003242"/>
    </source>
</evidence>
<proteinExistence type="predicted"/>
<accession>D3LUU1</accession>
<dbReference type="AlphaFoldDB" id="D3LUU1"/>